<dbReference type="EMBL" id="JARJBB010000010">
    <property type="protein sequence ID" value="MDF3300902.1"/>
    <property type="molecule type" value="Genomic_DNA"/>
</dbReference>
<keyword evidence="4" id="KW-1185">Reference proteome</keyword>
<accession>A0ABT6A8C7</accession>
<name>A0ABT6A8C7_9ACTN</name>
<feature type="coiled-coil region" evidence="1">
    <location>
        <begin position="360"/>
        <end position="387"/>
    </location>
</feature>
<evidence type="ECO:0000256" key="1">
    <source>
        <dbReference type="SAM" id="Coils"/>
    </source>
</evidence>
<dbReference type="InterPro" id="IPR027417">
    <property type="entry name" value="P-loop_NTPase"/>
</dbReference>
<proteinExistence type="predicted"/>
<protein>
    <recommendedName>
        <fullName evidence="5">Rad50/SbcC-type AAA domain-containing protein</fullName>
    </recommendedName>
</protein>
<dbReference type="RefSeq" id="WP_276110467.1">
    <property type="nucleotide sequence ID" value="NZ_JARJBB010000010.1"/>
</dbReference>
<dbReference type="Proteomes" id="UP001221150">
    <property type="component" value="Unassembled WGS sequence"/>
</dbReference>
<gene>
    <name evidence="3" type="ORF">P3H78_20200</name>
</gene>
<comment type="caution">
    <text evidence="3">The sequence shown here is derived from an EMBL/GenBank/DDBJ whole genome shotgun (WGS) entry which is preliminary data.</text>
</comment>
<reference evidence="3 4" key="1">
    <citation type="submission" date="2023-03" db="EMBL/GenBank/DDBJ databases">
        <title>Draft genome sequence of Streptomyces sp. K1PA1 isolated from peat swamp forest in Thailand.</title>
        <authorList>
            <person name="Klaysubun C."/>
            <person name="Duangmal K."/>
        </authorList>
    </citation>
    <scope>NUCLEOTIDE SEQUENCE [LARGE SCALE GENOMIC DNA]</scope>
    <source>
        <strain evidence="3 4">K1PA1</strain>
    </source>
</reference>
<evidence type="ECO:0000313" key="3">
    <source>
        <dbReference type="EMBL" id="MDF3300902.1"/>
    </source>
</evidence>
<evidence type="ECO:0008006" key="5">
    <source>
        <dbReference type="Google" id="ProtNLM"/>
    </source>
</evidence>
<keyword evidence="1" id="KW-0175">Coiled coil</keyword>
<feature type="region of interest" description="Disordered" evidence="2">
    <location>
        <begin position="601"/>
        <end position="625"/>
    </location>
</feature>
<evidence type="ECO:0000256" key="2">
    <source>
        <dbReference type="SAM" id="MobiDB-lite"/>
    </source>
</evidence>
<organism evidence="3 4">
    <name type="scientific">Streptomyces tropicalis</name>
    <dbReference type="NCBI Taxonomy" id="3034234"/>
    <lineage>
        <taxon>Bacteria</taxon>
        <taxon>Bacillati</taxon>
        <taxon>Actinomycetota</taxon>
        <taxon>Actinomycetes</taxon>
        <taxon>Kitasatosporales</taxon>
        <taxon>Streptomycetaceae</taxon>
        <taxon>Streptomyces</taxon>
    </lineage>
</organism>
<sequence length="625" mass="69358">MRNFTLTHLTYAGSGKPTAQVIFSPTFTLIYGSSDTGKTFIVNSIDYMLGGHVAPSIPRARGYSQILLGLQLSDGSPVTLVRRPGSNRIHVHHADLRDLAHAPADTVLSARRTRSGHDISHRLLSYLGMEGSYIRTSEEGNTDILKITDLAHLSLVTDSRMVSSTPPSQRVRNSTAKTISRSVMRLLLTGEEEPPASRVPNAAQRRVQRGQISLIDQLVIELTAKLTAQENESELGRRLSRLNGTLEELTRSLREETSRQTETVAARTQLAAAQSEIATRLGEISDLLGRFGILRQQYESDLARLEMVSEAGNLLGYFQVGRCVFCGADPEHQHPQHGIEESTHLHDAVIAENSKTHALLADLKLTIADLETQREELTQRYALALSHSQELDLAIERLEAGLLPVNARLDQVLTERSEVERNLEVLARIGELDERRTELVSTGALPSKRSEPFTPARAVTSFDAVLQRTLDAWHVPDTANASYDPYGGDIRAGGSFRADRGAGMRALLHAAFSTALARYCLDRELPHPGFIVFDSPLVTYREPDHDEDDYIPPDVNDHFYRHFLDFPCQTIIVENSAPPPDVVEQAHVIHFRRGSNRRAGFFPPLDDDHEADDAGTTEETHPRLE</sequence>
<evidence type="ECO:0000313" key="4">
    <source>
        <dbReference type="Proteomes" id="UP001221150"/>
    </source>
</evidence>
<dbReference type="Gene3D" id="3.40.50.300">
    <property type="entry name" value="P-loop containing nucleotide triphosphate hydrolases"/>
    <property type="match status" value="1"/>
</dbReference>
<feature type="compositionally biased region" description="Acidic residues" evidence="2">
    <location>
        <begin position="605"/>
        <end position="616"/>
    </location>
</feature>